<evidence type="ECO:0000256" key="4">
    <source>
        <dbReference type="ARBA" id="ARBA00023136"/>
    </source>
</evidence>
<evidence type="ECO:0000313" key="8">
    <source>
        <dbReference type="EMBL" id="VDK48147.1"/>
    </source>
</evidence>
<organism evidence="10">
    <name type="scientific">Anisakis simplex</name>
    <name type="common">Herring worm</name>
    <dbReference type="NCBI Taxonomy" id="6269"/>
    <lineage>
        <taxon>Eukaryota</taxon>
        <taxon>Metazoa</taxon>
        <taxon>Ecdysozoa</taxon>
        <taxon>Nematoda</taxon>
        <taxon>Chromadorea</taxon>
        <taxon>Rhabditida</taxon>
        <taxon>Spirurina</taxon>
        <taxon>Ascaridomorpha</taxon>
        <taxon>Ascaridoidea</taxon>
        <taxon>Anisakidae</taxon>
        <taxon>Anisakis</taxon>
        <taxon>Anisakis simplex complex</taxon>
    </lineage>
</organism>
<feature type="transmembrane region" description="Helical" evidence="6">
    <location>
        <begin position="137"/>
        <end position="157"/>
    </location>
</feature>
<dbReference type="PANTHER" id="PTHR22776">
    <property type="entry name" value="MARVEL-CONTAINING POTENTIAL LIPID RAFT-ASSOCIATED PROTEIN"/>
    <property type="match status" value="1"/>
</dbReference>
<gene>
    <name evidence="8" type="ORF">ASIM_LOCUS12786</name>
</gene>
<dbReference type="AlphaFoldDB" id="A0A0M3JY58"/>
<reference evidence="8 9" key="2">
    <citation type="submission" date="2018-11" db="EMBL/GenBank/DDBJ databases">
        <authorList>
            <consortium name="Pathogen Informatics"/>
        </authorList>
    </citation>
    <scope>NUCLEOTIDE SEQUENCE [LARGE SCALE GENOMIC DNA]</scope>
</reference>
<evidence type="ECO:0000256" key="2">
    <source>
        <dbReference type="ARBA" id="ARBA00022692"/>
    </source>
</evidence>
<dbReference type="InterPro" id="IPR050578">
    <property type="entry name" value="MARVEL-CKLF_proteins"/>
</dbReference>
<name>A0A0M3JY58_ANISI</name>
<dbReference type="GO" id="GO:0016020">
    <property type="term" value="C:membrane"/>
    <property type="evidence" value="ECO:0007669"/>
    <property type="project" value="UniProtKB-SubCell"/>
</dbReference>
<evidence type="ECO:0000256" key="6">
    <source>
        <dbReference type="SAM" id="Phobius"/>
    </source>
</evidence>
<evidence type="ECO:0000259" key="7">
    <source>
        <dbReference type="PROSITE" id="PS51225"/>
    </source>
</evidence>
<dbReference type="Pfam" id="PF01284">
    <property type="entry name" value="MARVEL"/>
    <property type="match status" value="1"/>
</dbReference>
<dbReference type="WBParaSite" id="ASIM_0001335801-mRNA-1">
    <property type="protein sequence ID" value="ASIM_0001335801-mRNA-1"/>
    <property type="gene ID" value="ASIM_0001335801"/>
</dbReference>
<dbReference type="EMBL" id="UYRR01031249">
    <property type="protein sequence ID" value="VDK48147.1"/>
    <property type="molecule type" value="Genomic_DNA"/>
</dbReference>
<evidence type="ECO:0000313" key="9">
    <source>
        <dbReference type="Proteomes" id="UP000267096"/>
    </source>
</evidence>
<dbReference type="InterPro" id="IPR008253">
    <property type="entry name" value="Marvel"/>
</dbReference>
<keyword evidence="3 6" id="KW-1133">Transmembrane helix</keyword>
<keyword evidence="2 5" id="KW-0812">Transmembrane</keyword>
<evidence type="ECO:0000256" key="3">
    <source>
        <dbReference type="ARBA" id="ARBA00022989"/>
    </source>
</evidence>
<feature type="domain" description="MARVEL" evidence="7">
    <location>
        <begin position="38"/>
        <end position="167"/>
    </location>
</feature>
<dbReference type="OrthoDB" id="10028364at2759"/>
<feature type="transmembrane region" description="Helical" evidence="6">
    <location>
        <begin position="75"/>
        <end position="95"/>
    </location>
</feature>
<keyword evidence="9" id="KW-1185">Reference proteome</keyword>
<keyword evidence="4 5" id="KW-0472">Membrane</keyword>
<feature type="transmembrane region" description="Helical" evidence="6">
    <location>
        <begin position="107"/>
        <end position="131"/>
    </location>
</feature>
<evidence type="ECO:0000256" key="1">
    <source>
        <dbReference type="ARBA" id="ARBA00004141"/>
    </source>
</evidence>
<protein>
    <submittedName>
        <fullName evidence="10">MARVEL domain-containing protein</fullName>
    </submittedName>
</protein>
<proteinExistence type="predicted"/>
<dbReference type="PANTHER" id="PTHR22776:SF49">
    <property type="entry name" value="MARVEL DOMAIN-CONTAINING PROTEIN"/>
    <property type="match status" value="1"/>
</dbReference>
<evidence type="ECO:0000256" key="5">
    <source>
        <dbReference type="PROSITE-ProRule" id="PRU00581"/>
    </source>
</evidence>
<feature type="transmembrane region" description="Helical" evidence="6">
    <location>
        <begin position="48"/>
        <end position="69"/>
    </location>
</feature>
<reference evidence="10" key="1">
    <citation type="submission" date="2017-02" db="UniProtKB">
        <authorList>
            <consortium name="WormBaseParasite"/>
        </authorList>
    </citation>
    <scope>IDENTIFICATION</scope>
</reference>
<accession>A0A0M3JY58</accession>
<dbReference type="Proteomes" id="UP000267096">
    <property type="component" value="Unassembled WGS sequence"/>
</dbReference>
<dbReference type="PROSITE" id="PS51225">
    <property type="entry name" value="MARVEL"/>
    <property type="match status" value="1"/>
</dbReference>
<comment type="subcellular location">
    <subcellularLocation>
        <location evidence="1">Membrane</location>
        <topology evidence="1">Multi-pass membrane protein</topology>
    </subcellularLocation>
</comment>
<evidence type="ECO:0000313" key="10">
    <source>
        <dbReference type="WBParaSite" id="ASIM_0001335801-mRNA-1"/>
    </source>
</evidence>
<sequence>MANSNDRYTTRTTVVTSQERIQPTVFVEIERPELDIGYLRTLSGLVKCIAIALDFVCFICLLVGGPGYYTATGGATFVAVTGMTISLTLLCLYLFRVVDVLSQVPWITCEMIFCFMWTVLYFICGCVLAVAAAQLRAVTGFGAASFFAFGAMCTYAFDCYLKFLAWRNNEIATGGGPVDIYGDSANAETGLRKRINVTQS</sequence>